<dbReference type="EMBL" id="AQQX01000003">
    <property type="protein sequence ID" value="KGM48772.1"/>
    <property type="molecule type" value="Genomic_DNA"/>
</dbReference>
<dbReference type="Proteomes" id="UP000030004">
    <property type="component" value="Unassembled WGS sequence"/>
</dbReference>
<evidence type="ECO:0000256" key="1">
    <source>
        <dbReference type="SAM" id="MobiDB-lite"/>
    </source>
</evidence>
<organism evidence="2 3">
    <name type="scientific">Pseudooceanicola atlanticus</name>
    <dbReference type="NCBI Taxonomy" id="1461694"/>
    <lineage>
        <taxon>Bacteria</taxon>
        <taxon>Pseudomonadati</taxon>
        <taxon>Pseudomonadota</taxon>
        <taxon>Alphaproteobacteria</taxon>
        <taxon>Rhodobacterales</taxon>
        <taxon>Paracoccaceae</taxon>
        <taxon>Pseudooceanicola</taxon>
    </lineage>
</organism>
<protein>
    <submittedName>
        <fullName evidence="2">Uncharacterized protein</fullName>
    </submittedName>
</protein>
<accession>A0A0A0EHW8</accession>
<reference evidence="2 3" key="1">
    <citation type="journal article" date="2015" name="Antonie Van Leeuwenhoek">
        <title>Pseudooceanicola atlanticus gen. nov. sp. nov., isolated from surface seawater of the Atlantic Ocean and reclassification of Oceanicola batsensis, Oceanicola marinus, Oceanicola nitratireducens, Oceanicola nanhaiensis, Oceanicola antarcticus and Oceanicola flagellatus, as Pseudooceanicola batsensis comb. nov., Pseudooceanicola marinus comb. nov., Pseudooceanicola nitratireducens comb. nov., Pseudooceanicola nanhaiensis comb. nov., Pseudooceanicola antarcticus comb. nov., and Pseudooceanicola flagellatus comb. nov.</title>
        <authorList>
            <person name="Lai Q."/>
            <person name="Li G."/>
            <person name="Liu X."/>
            <person name="Du Y."/>
            <person name="Sun F."/>
            <person name="Shao Z."/>
        </authorList>
    </citation>
    <scope>NUCLEOTIDE SEQUENCE [LARGE SCALE GENOMIC DNA]</scope>
    <source>
        <strain evidence="2 3">22II-s11g</strain>
    </source>
</reference>
<name>A0A0A0EHW8_9RHOB</name>
<gene>
    <name evidence="2" type="ORF">ATO9_08630</name>
</gene>
<evidence type="ECO:0000313" key="3">
    <source>
        <dbReference type="Proteomes" id="UP000030004"/>
    </source>
</evidence>
<evidence type="ECO:0000313" key="2">
    <source>
        <dbReference type="EMBL" id="KGM48772.1"/>
    </source>
</evidence>
<keyword evidence="3" id="KW-1185">Reference proteome</keyword>
<sequence length="195" mass="20708">MFFWIWILFIAGAAGFSGGSGTDMAVSVPSDRSVTSTISRPATPSEPASPAAPASPASPDAPAAAGGPVYTAEPQIPTGKFTTATEVKPILTATKSSWVAVREYDGRDLVYVTQIMAWRCGLVALRFSVNGEETADWQLPPCHEDTAAPNALTPDDGLPYRSYPLGSVEQVNVLVVYDDLTADEATFQRNQVLMP</sequence>
<feature type="region of interest" description="Disordered" evidence="1">
    <location>
        <begin position="35"/>
        <end position="69"/>
    </location>
</feature>
<proteinExistence type="predicted"/>
<dbReference type="AlphaFoldDB" id="A0A0A0EHW8"/>
<comment type="caution">
    <text evidence="2">The sequence shown here is derived from an EMBL/GenBank/DDBJ whole genome shotgun (WGS) entry which is preliminary data.</text>
</comment>
<feature type="compositionally biased region" description="Low complexity" evidence="1">
    <location>
        <begin position="41"/>
        <end position="65"/>
    </location>
</feature>
<dbReference type="eggNOG" id="ENOG5032TQZ">
    <property type="taxonomic scope" value="Bacteria"/>
</dbReference>
<dbReference type="OrthoDB" id="9816009at2"/>
<dbReference type="STRING" id="1461694.ATO9_08630"/>